<keyword evidence="4" id="KW-1185">Reference proteome</keyword>
<dbReference type="Proteomes" id="UP000199139">
    <property type="component" value="Unassembled WGS sequence"/>
</dbReference>
<dbReference type="STRING" id="306541.SAMN05421668_12134"/>
<protein>
    <submittedName>
        <fullName evidence="2">Uncharacterized protein</fullName>
    </submittedName>
</protein>
<accession>A0A1I6U331</accession>
<organism evidence="2 3">
    <name type="scientific">Halolactibacillus miurensis</name>
    <dbReference type="NCBI Taxonomy" id="306541"/>
    <lineage>
        <taxon>Bacteria</taxon>
        <taxon>Bacillati</taxon>
        <taxon>Bacillota</taxon>
        <taxon>Bacilli</taxon>
        <taxon>Bacillales</taxon>
        <taxon>Bacillaceae</taxon>
        <taxon>Halolactibacillus</taxon>
    </lineage>
</organism>
<dbReference type="Proteomes" id="UP000321773">
    <property type="component" value="Unassembled WGS sequence"/>
</dbReference>
<dbReference type="EMBL" id="BJWJ01000045">
    <property type="protein sequence ID" value="GEM05682.1"/>
    <property type="molecule type" value="Genomic_DNA"/>
</dbReference>
<dbReference type="AlphaFoldDB" id="A0A1I6U331"/>
<dbReference type="EMBL" id="FPAI01000021">
    <property type="protein sequence ID" value="SFS95919.1"/>
    <property type="molecule type" value="Genomic_DNA"/>
</dbReference>
<proteinExistence type="predicted"/>
<reference evidence="1 4" key="2">
    <citation type="submission" date="2019-07" db="EMBL/GenBank/DDBJ databases">
        <title>Whole genome shotgun sequence of Halolactibacillus miurensis NBRC 100873.</title>
        <authorList>
            <person name="Hosoyama A."/>
            <person name="Uohara A."/>
            <person name="Ohji S."/>
            <person name="Ichikawa N."/>
        </authorList>
    </citation>
    <scope>NUCLEOTIDE SEQUENCE [LARGE SCALE GENOMIC DNA]</scope>
    <source>
        <strain evidence="1 4">NBRC 100873</strain>
    </source>
</reference>
<name>A0A1I6U331_9BACI</name>
<sequence>MLDQNTDRSGWAMVALVALGITVAIVKVSSTEIGTLITDQIKALFLNV</sequence>
<evidence type="ECO:0000313" key="3">
    <source>
        <dbReference type="Proteomes" id="UP000199139"/>
    </source>
</evidence>
<evidence type="ECO:0000313" key="4">
    <source>
        <dbReference type="Proteomes" id="UP000321773"/>
    </source>
</evidence>
<evidence type="ECO:0000313" key="2">
    <source>
        <dbReference type="EMBL" id="SFS95919.1"/>
    </source>
</evidence>
<dbReference type="RefSeq" id="WP_177220720.1">
    <property type="nucleotide sequence ID" value="NZ_BJWJ01000045.1"/>
</dbReference>
<gene>
    <name evidence="1" type="ORF">HMI01_26700</name>
    <name evidence="2" type="ORF">SAMN05421668_12134</name>
</gene>
<reference evidence="2 3" key="1">
    <citation type="submission" date="2016-10" db="EMBL/GenBank/DDBJ databases">
        <authorList>
            <person name="de Groot N.N."/>
        </authorList>
    </citation>
    <scope>NUCLEOTIDE SEQUENCE [LARGE SCALE GENOMIC DNA]</scope>
    <source>
        <strain evidence="2 3">DSM 17074</strain>
    </source>
</reference>
<evidence type="ECO:0000313" key="1">
    <source>
        <dbReference type="EMBL" id="GEM05682.1"/>
    </source>
</evidence>